<dbReference type="Proteomes" id="UP001154078">
    <property type="component" value="Chromosome 8"/>
</dbReference>
<dbReference type="PANTHER" id="PTHR46481">
    <property type="entry name" value="ZINC FINGER BED DOMAIN-CONTAINING PROTEIN 4"/>
    <property type="match status" value="1"/>
</dbReference>
<evidence type="ECO:0000256" key="3">
    <source>
        <dbReference type="ARBA" id="ARBA00022771"/>
    </source>
</evidence>
<keyword evidence="7" id="KW-1185">Reference proteome</keyword>
<evidence type="ECO:0000256" key="4">
    <source>
        <dbReference type="ARBA" id="ARBA00022833"/>
    </source>
</evidence>
<protein>
    <submittedName>
        <fullName evidence="6">Uncharacterized protein</fullName>
    </submittedName>
</protein>
<dbReference type="SUPFAM" id="SSF140996">
    <property type="entry name" value="Hermes dimerisation domain"/>
    <property type="match status" value="1"/>
</dbReference>
<organism evidence="6 7">
    <name type="scientific">Brassicogethes aeneus</name>
    <name type="common">Rape pollen beetle</name>
    <name type="synonym">Meligethes aeneus</name>
    <dbReference type="NCBI Taxonomy" id="1431903"/>
    <lineage>
        <taxon>Eukaryota</taxon>
        <taxon>Metazoa</taxon>
        <taxon>Ecdysozoa</taxon>
        <taxon>Arthropoda</taxon>
        <taxon>Hexapoda</taxon>
        <taxon>Insecta</taxon>
        <taxon>Pterygota</taxon>
        <taxon>Neoptera</taxon>
        <taxon>Endopterygota</taxon>
        <taxon>Coleoptera</taxon>
        <taxon>Polyphaga</taxon>
        <taxon>Cucujiformia</taxon>
        <taxon>Nitidulidae</taxon>
        <taxon>Meligethinae</taxon>
        <taxon>Brassicogethes</taxon>
    </lineage>
</organism>
<reference evidence="6" key="1">
    <citation type="submission" date="2021-12" db="EMBL/GenBank/DDBJ databases">
        <authorList>
            <person name="King R."/>
        </authorList>
    </citation>
    <scope>NUCLEOTIDE SEQUENCE</scope>
</reference>
<evidence type="ECO:0000256" key="5">
    <source>
        <dbReference type="ARBA" id="ARBA00023242"/>
    </source>
</evidence>
<name>A0A9P0BJD0_BRAAE</name>
<dbReference type="InterPro" id="IPR052035">
    <property type="entry name" value="ZnF_BED_domain_contain"/>
</dbReference>
<keyword evidence="2" id="KW-0479">Metal-binding</keyword>
<dbReference type="SUPFAM" id="SSF53098">
    <property type="entry name" value="Ribonuclease H-like"/>
    <property type="match status" value="1"/>
</dbReference>
<comment type="subcellular location">
    <subcellularLocation>
        <location evidence="1">Nucleus</location>
    </subcellularLocation>
</comment>
<dbReference type="EMBL" id="OV121139">
    <property type="protein sequence ID" value="CAH0563164.1"/>
    <property type="molecule type" value="Genomic_DNA"/>
</dbReference>
<evidence type="ECO:0000256" key="1">
    <source>
        <dbReference type="ARBA" id="ARBA00004123"/>
    </source>
</evidence>
<evidence type="ECO:0000313" key="6">
    <source>
        <dbReference type="EMBL" id="CAH0563164.1"/>
    </source>
</evidence>
<gene>
    <name evidence="6" type="ORF">MELIAE_LOCUS12144</name>
</gene>
<evidence type="ECO:0000313" key="7">
    <source>
        <dbReference type="Proteomes" id="UP001154078"/>
    </source>
</evidence>
<sequence length="587" mass="66649">MVPQQKTIQETLNLNKEQHVLDLKVKDLEIGLTSFLTEHNIPFLAIDHLTRLLKSKVTDSKIIQGLHLSRTKATNIVNNVLAPDILEEHVKYLQTHKFSLLIDESTDIGNVKSSVCTRYFNDVTNKVEVQSLGLVDIFSKNFNEANEGATETEFPAATDAEVSEPIPITSHSSDNTSPFHPAQQYQTKINKAQNHQTELEILSIPKRPGQLKLFGVRNKGDLSEKEKSELHNCIVQMIVTDFQPLTLVENIGFLAYTKKLNPLYTPPSRKTFTNKIIPDLYNRERANVKKILDEVNHVAIKTDMWSSDSNKSYITVTCHIIYQNRFISRVLATEEITVSHTGKNIANAISNIFETWGISDKVVTIVFDSGANIKNAINEHLHKYHHPCIAHTLNLSVNESLNNNEILNVILKKSRNLVTHFKHSILASQKLRDIQQKMNLQVLKVKQDVSTRWNSTLIIIERLDNLKTPLTVALSELPRAPECLDASEWEVIFDCIPLLTPIANMTTELSGEKYLTISIVIPLIRGLQSSLRIYCPKTEVGEKLKKSLVEVIARRLGSIETNEILAKATLLDPRLKKTSFWFRRKRR</sequence>
<dbReference type="AlphaFoldDB" id="A0A9P0BJD0"/>
<keyword evidence="4" id="KW-0862">Zinc</keyword>
<dbReference type="OrthoDB" id="1607513at2759"/>
<keyword evidence="3" id="KW-0863">Zinc-finger</keyword>
<dbReference type="GO" id="GO:0005634">
    <property type="term" value="C:nucleus"/>
    <property type="evidence" value="ECO:0007669"/>
    <property type="project" value="UniProtKB-SubCell"/>
</dbReference>
<dbReference type="PANTHER" id="PTHR46481:SF10">
    <property type="entry name" value="ZINC FINGER BED DOMAIN-CONTAINING PROTEIN 39"/>
    <property type="match status" value="1"/>
</dbReference>
<accession>A0A9P0BJD0</accession>
<keyword evidence="5" id="KW-0539">Nucleus</keyword>
<proteinExistence type="predicted"/>
<dbReference type="InterPro" id="IPR012337">
    <property type="entry name" value="RNaseH-like_sf"/>
</dbReference>
<evidence type="ECO:0000256" key="2">
    <source>
        <dbReference type="ARBA" id="ARBA00022723"/>
    </source>
</evidence>
<dbReference type="GO" id="GO:0008270">
    <property type="term" value="F:zinc ion binding"/>
    <property type="evidence" value="ECO:0007669"/>
    <property type="project" value="UniProtKB-KW"/>
</dbReference>